<dbReference type="Proteomes" id="UP000277579">
    <property type="component" value="Unassembled WGS sequence"/>
</dbReference>
<gene>
    <name evidence="2" type="ORF">CLV94_3339</name>
</gene>
<dbReference type="Gene3D" id="2.60.40.3140">
    <property type="match status" value="1"/>
</dbReference>
<evidence type="ECO:0000259" key="1">
    <source>
        <dbReference type="Pfam" id="PF12969"/>
    </source>
</evidence>
<proteinExistence type="predicted"/>
<dbReference type="Gene3D" id="2.60.120.1130">
    <property type="match status" value="1"/>
</dbReference>
<dbReference type="RefSeq" id="WP_170148823.1">
    <property type="nucleotide sequence ID" value="NZ_RBLC01000007.1"/>
</dbReference>
<organism evidence="2 3">
    <name type="scientific">Flavobacterium endophyticum</name>
    <dbReference type="NCBI Taxonomy" id="1540163"/>
    <lineage>
        <taxon>Bacteria</taxon>
        <taxon>Pseudomonadati</taxon>
        <taxon>Bacteroidota</taxon>
        <taxon>Flavobacteriia</taxon>
        <taxon>Flavobacteriales</taxon>
        <taxon>Flavobacteriaceae</taxon>
        <taxon>Flavobacterium</taxon>
    </lineage>
</organism>
<reference evidence="2 3" key="1">
    <citation type="submission" date="2018-10" db="EMBL/GenBank/DDBJ databases">
        <title>Genomic Encyclopedia of Archaeal and Bacterial Type Strains, Phase II (KMG-II): from individual species to whole genera.</title>
        <authorList>
            <person name="Goeker M."/>
        </authorList>
    </citation>
    <scope>NUCLEOTIDE SEQUENCE [LARGE SCALE GENOMIC DNA]</scope>
    <source>
        <strain evidence="2 3">DSM 29537</strain>
    </source>
</reference>
<protein>
    <submittedName>
        <fullName evidence="2">Uncharacterized protein DUF3857</fullName>
    </submittedName>
</protein>
<comment type="caution">
    <text evidence="2">The sequence shown here is derived from an EMBL/GenBank/DDBJ whole genome shotgun (WGS) entry which is preliminary data.</text>
</comment>
<dbReference type="Pfam" id="PF12969">
    <property type="entry name" value="DUF3857"/>
    <property type="match status" value="1"/>
</dbReference>
<accession>A0A495LVY0</accession>
<name>A0A495LVY0_9FLAO</name>
<keyword evidence="3" id="KW-1185">Reference proteome</keyword>
<dbReference type="EMBL" id="RBLC01000007">
    <property type="protein sequence ID" value="RKS17897.1"/>
    <property type="molecule type" value="Genomic_DNA"/>
</dbReference>
<sequence length="658" mass="76548">MILKLRIKPLLLFFIFCGSYGYAQDFSFKNYTWDEKQTKEEIPAKYKDEKEAILERNTKVEFISEKGKAIQYYLLHEKRYINSDDAVERNNKIYIPFGSNESVLTTKARVILKNGKVIELNSKDVKEETDEERGVNFKYFAVNGLEKGAVIEKIFILEELPEIKGNTVKMQDEYPIAKNTFQLIYPDHLVFRTKGYNGLSEPVIEKKLPRENFTTLTINEINTPALDDNENYSNWNSNIKRFRYKLDENLANGAKNLYNFKEFSTNLYERFHPQYDKKEQKAIDEFCKSITKSKDIQEQVWNIENKIKKTINYSRYIDSQETLQDIIKSKQANQSDILRFYIAVFDKMGVETNLVFTSNRYKVPFDKDFESYENLDEILFYFPAIKKFMTPTEIEYRIPLIPSVLAGTNGLFIKEKAFAGTKMGIGEISTIDIPSVEITHDIMEITVDFTKDIENPIVTDNIQFGGYSAFNFQPIKDFASPEQYKTVLKSIAENYTVETEYKTLTTENDGVDNIGKKPFVLKVTFEGKDLIRKAGDNYLFSVGQTIGKQMELYQENKRMLPVEIDYPHAYTRKIKILLPEGITVKNLDKFNMNYTADVNGKTEAAFVSKYEKKGNEIVVENTEYYNILHYPLENFEAYRTVINAAADFNKIVIILNKQ</sequence>
<dbReference type="InterPro" id="IPR024618">
    <property type="entry name" value="DUF3857"/>
</dbReference>
<evidence type="ECO:0000313" key="2">
    <source>
        <dbReference type="EMBL" id="RKS17897.1"/>
    </source>
</evidence>
<dbReference type="AlphaFoldDB" id="A0A495LVY0"/>
<evidence type="ECO:0000313" key="3">
    <source>
        <dbReference type="Proteomes" id="UP000277579"/>
    </source>
</evidence>
<feature type="domain" description="DUF3857" evidence="1">
    <location>
        <begin position="76"/>
        <end position="205"/>
    </location>
</feature>